<proteinExistence type="predicted"/>
<organism evidence="2 3">
    <name type="scientific">Fontibacillus phaseoli</name>
    <dbReference type="NCBI Taxonomy" id="1416533"/>
    <lineage>
        <taxon>Bacteria</taxon>
        <taxon>Bacillati</taxon>
        <taxon>Bacillota</taxon>
        <taxon>Bacilli</taxon>
        <taxon>Bacillales</taxon>
        <taxon>Paenibacillaceae</taxon>
        <taxon>Fontibacillus</taxon>
    </lineage>
</organism>
<dbReference type="AlphaFoldDB" id="A0A369BE22"/>
<dbReference type="EMBL" id="QPJW01000004">
    <property type="protein sequence ID" value="RCX19651.1"/>
    <property type="molecule type" value="Genomic_DNA"/>
</dbReference>
<keyword evidence="1" id="KW-0472">Membrane</keyword>
<evidence type="ECO:0000256" key="1">
    <source>
        <dbReference type="SAM" id="Phobius"/>
    </source>
</evidence>
<protein>
    <submittedName>
        <fullName evidence="2">Uncharacterized protein</fullName>
    </submittedName>
</protein>
<evidence type="ECO:0000313" key="2">
    <source>
        <dbReference type="EMBL" id="RCX19651.1"/>
    </source>
</evidence>
<keyword evidence="1" id="KW-1133">Transmembrane helix</keyword>
<keyword evidence="3" id="KW-1185">Reference proteome</keyword>
<evidence type="ECO:0000313" key="3">
    <source>
        <dbReference type="Proteomes" id="UP000253090"/>
    </source>
</evidence>
<feature type="transmembrane region" description="Helical" evidence="1">
    <location>
        <begin position="16"/>
        <end position="34"/>
    </location>
</feature>
<sequence>MLDLDLQVWTEFLKQNWLVIVVALVVLFLVLNFVKTVIKWALVLVIAACVIIYSGVSLKDIGDAVSTVKEQGIDKVAEISKTEALNMMKKEAAEAKMTRNPDGTFSITTPNLEVTGSEGADKVKVMFHGVSLGEWKISNALEVFIQEAKRNSQ</sequence>
<keyword evidence="1" id="KW-0812">Transmembrane</keyword>
<feature type="transmembrane region" description="Helical" evidence="1">
    <location>
        <begin position="41"/>
        <end position="58"/>
    </location>
</feature>
<name>A0A369BE22_9BACL</name>
<accession>A0A369BE22</accession>
<gene>
    <name evidence="2" type="ORF">DFP94_104103</name>
</gene>
<dbReference type="Proteomes" id="UP000253090">
    <property type="component" value="Unassembled WGS sequence"/>
</dbReference>
<comment type="caution">
    <text evidence="2">The sequence shown here is derived from an EMBL/GenBank/DDBJ whole genome shotgun (WGS) entry which is preliminary data.</text>
</comment>
<reference evidence="2 3" key="1">
    <citation type="submission" date="2018-07" db="EMBL/GenBank/DDBJ databases">
        <title>Genomic Encyclopedia of Type Strains, Phase III (KMG-III): the genomes of soil and plant-associated and newly described type strains.</title>
        <authorList>
            <person name="Whitman W."/>
        </authorList>
    </citation>
    <scope>NUCLEOTIDE SEQUENCE [LARGE SCALE GENOMIC DNA]</scope>
    <source>
        <strain evidence="2 3">CECT 8333</strain>
    </source>
</reference>